<reference evidence="2 3" key="1">
    <citation type="submission" date="2024-01" db="EMBL/GenBank/DDBJ databases">
        <title>Genome assemblies of Stephania.</title>
        <authorList>
            <person name="Yang L."/>
        </authorList>
    </citation>
    <scope>NUCLEOTIDE SEQUENCE [LARGE SCALE GENOMIC DNA]</scope>
    <source>
        <strain evidence="2">JXDWG</strain>
        <tissue evidence="2">Leaf</tissue>
    </source>
</reference>
<feature type="transmembrane region" description="Helical" evidence="1">
    <location>
        <begin position="26"/>
        <end position="46"/>
    </location>
</feature>
<name>A0AAP0I1W4_9MAGN</name>
<evidence type="ECO:0000313" key="2">
    <source>
        <dbReference type="EMBL" id="KAK9105135.1"/>
    </source>
</evidence>
<accession>A0AAP0I1W4</accession>
<evidence type="ECO:0000256" key="1">
    <source>
        <dbReference type="SAM" id="Phobius"/>
    </source>
</evidence>
<dbReference type="Proteomes" id="UP001419268">
    <property type="component" value="Unassembled WGS sequence"/>
</dbReference>
<keyword evidence="1" id="KW-0812">Transmembrane</keyword>
<dbReference type="AlphaFoldDB" id="A0AAP0I1W4"/>
<keyword evidence="1" id="KW-1133">Transmembrane helix</keyword>
<dbReference type="EMBL" id="JBBNAG010000009">
    <property type="protein sequence ID" value="KAK9105135.1"/>
    <property type="molecule type" value="Genomic_DNA"/>
</dbReference>
<gene>
    <name evidence="2" type="ORF">Scep_021979</name>
</gene>
<organism evidence="2 3">
    <name type="scientific">Stephania cephalantha</name>
    <dbReference type="NCBI Taxonomy" id="152367"/>
    <lineage>
        <taxon>Eukaryota</taxon>
        <taxon>Viridiplantae</taxon>
        <taxon>Streptophyta</taxon>
        <taxon>Embryophyta</taxon>
        <taxon>Tracheophyta</taxon>
        <taxon>Spermatophyta</taxon>
        <taxon>Magnoliopsida</taxon>
        <taxon>Ranunculales</taxon>
        <taxon>Menispermaceae</taxon>
        <taxon>Menispermoideae</taxon>
        <taxon>Cissampelideae</taxon>
        <taxon>Stephania</taxon>
    </lineage>
</organism>
<feature type="transmembrane region" description="Helical" evidence="1">
    <location>
        <begin position="58"/>
        <end position="76"/>
    </location>
</feature>
<protein>
    <submittedName>
        <fullName evidence="2">Uncharacterized protein</fullName>
    </submittedName>
</protein>
<comment type="caution">
    <text evidence="2">The sequence shown here is derived from an EMBL/GenBank/DDBJ whole genome shotgun (WGS) entry which is preliminary data.</text>
</comment>
<evidence type="ECO:0000313" key="3">
    <source>
        <dbReference type="Proteomes" id="UP001419268"/>
    </source>
</evidence>
<proteinExistence type="predicted"/>
<keyword evidence="1" id="KW-0472">Membrane</keyword>
<sequence length="81" mass="9552">MILSTSCRSVDEPWQESAKQLPLRPFVLGSALDYLYVYIYILLGFWDFRYTNTCIRTILYLFASFVYMVSFCWVSAQEVVI</sequence>
<keyword evidence="3" id="KW-1185">Reference proteome</keyword>